<organism evidence="1 2">
    <name type="scientific">Agrobacterium radiobacter</name>
    <dbReference type="NCBI Taxonomy" id="362"/>
    <lineage>
        <taxon>Bacteria</taxon>
        <taxon>Pseudomonadati</taxon>
        <taxon>Pseudomonadota</taxon>
        <taxon>Alphaproteobacteria</taxon>
        <taxon>Hyphomicrobiales</taxon>
        <taxon>Rhizobiaceae</taxon>
        <taxon>Rhizobium/Agrobacterium group</taxon>
        <taxon>Agrobacterium</taxon>
        <taxon>Agrobacterium tumefaciens complex</taxon>
    </lineage>
</organism>
<protein>
    <submittedName>
        <fullName evidence="1">Uncharacterized protein</fullName>
    </submittedName>
</protein>
<sequence>MNVSKSWNVTFEWAGVKAANDSQVSKQVLIVPLRRAALALYGSNQKEVARDLAAFLASQEVLDQVLEEVVNQHFDLTDWTIDAA</sequence>
<name>A0ABD5LPJ8_AGRRD</name>
<gene>
    <name evidence="1" type="ORF">ABVB70_26275</name>
</gene>
<accession>A0ABD5LPJ8</accession>
<dbReference type="AlphaFoldDB" id="A0ABD5LPJ8"/>
<dbReference type="RefSeq" id="WP_353574728.1">
    <property type="nucleotide sequence ID" value="NZ_JBETME010000021.1"/>
</dbReference>
<dbReference type="EMBL" id="JBETME010000021">
    <property type="protein sequence ID" value="MES4993803.1"/>
    <property type="molecule type" value="Genomic_DNA"/>
</dbReference>
<proteinExistence type="predicted"/>
<evidence type="ECO:0000313" key="2">
    <source>
        <dbReference type="Proteomes" id="UP001438189"/>
    </source>
</evidence>
<comment type="caution">
    <text evidence="1">The sequence shown here is derived from an EMBL/GenBank/DDBJ whole genome shotgun (WGS) entry which is preliminary data.</text>
</comment>
<dbReference type="Proteomes" id="UP001438189">
    <property type="component" value="Unassembled WGS sequence"/>
</dbReference>
<evidence type="ECO:0000313" key="1">
    <source>
        <dbReference type="EMBL" id="MES4993803.1"/>
    </source>
</evidence>
<reference evidence="1 2" key="1">
    <citation type="submission" date="2024-06" db="EMBL/GenBank/DDBJ databases">
        <title>Genome sequencing of Agrobacterium spp. from tobacco in Serbia.</title>
        <authorList>
            <person name="Ilicic R.J."/>
            <person name="Studholme D.J."/>
            <person name="Jelusic A."/>
            <person name="Barac G."/>
            <person name="Bagi F."/>
            <person name="Popovic Milovanovic T."/>
        </authorList>
    </citation>
    <scope>NUCLEOTIDE SEQUENCE [LARGE SCALE GENOMIC DNA]</scope>
    <source>
        <strain evidence="1 2">DA1</strain>
    </source>
</reference>